<dbReference type="GO" id="GO:0032389">
    <property type="term" value="C:MutLalpha complex"/>
    <property type="evidence" value="ECO:0007669"/>
    <property type="project" value="TreeGrafter"/>
</dbReference>
<dbReference type="GO" id="GO:0016887">
    <property type="term" value="F:ATP hydrolysis activity"/>
    <property type="evidence" value="ECO:0007669"/>
    <property type="project" value="InterPro"/>
</dbReference>
<dbReference type="InterPro" id="IPR038973">
    <property type="entry name" value="MutL/Mlh/Pms-like"/>
</dbReference>
<reference evidence="1 2" key="1">
    <citation type="submission" date="2016-03" db="EMBL/GenBank/DDBJ databases">
        <title>Comparative genomics of the ectomycorrhizal sister species Rhizopogon vinicolor and Rhizopogon vesiculosus (Basidiomycota: Boletales) reveals a divergence of the mating type B locus.</title>
        <authorList>
            <person name="Mujic A.B."/>
            <person name="Kuo A."/>
            <person name="Tritt A."/>
            <person name="Lipzen A."/>
            <person name="Chen C."/>
            <person name="Johnson J."/>
            <person name="Sharma A."/>
            <person name="Barry K."/>
            <person name="Grigoriev I.V."/>
            <person name="Spatafora J.W."/>
        </authorList>
    </citation>
    <scope>NUCLEOTIDE SEQUENCE [LARGE SCALE GENOMIC DNA]</scope>
    <source>
        <strain evidence="1 2">AM-OR11-056</strain>
    </source>
</reference>
<gene>
    <name evidence="1" type="ORF">AZE42_12740</name>
</gene>
<dbReference type="InterPro" id="IPR042120">
    <property type="entry name" value="MutL_C_dimsub"/>
</dbReference>
<keyword evidence="2" id="KW-1185">Reference proteome</keyword>
<dbReference type="STRING" id="180088.A0A1J8Q2G1"/>
<organism evidence="1 2">
    <name type="scientific">Rhizopogon vesiculosus</name>
    <dbReference type="NCBI Taxonomy" id="180088"/>
    <lineage>
        <taxon>Eukaryota</taxon>
        <taxon>Fungi</taxon>
        <taxon>Dikarya</taxon>
        <taxon>Basidiomycota</taxon>
        <taxon>Agaricomycotina</taxon>
        <taxon>Agaricomycetes</taxon>
        <taxon>Agaricomycetidae</taxon>
        <taxon>Boletales</taxon>
        <taxon>Suillineae</taxon>
        <taxon>Rhizopogonaceae</taxon>
        <taxon>Rhizopogon</taxon>
    </lineage>
</organism>
<comment type="caution">
    <text evidence="1">The sequence shown here is derived from an EMBL/GenBank/DDBJ whole genome shotgun (WGS) entry which is preliminary data.</text>
</comment>
<dbReference type="Proteomes" id="UP000183567">
    <property type="component" value="Unassembled WGS sequence"/>
</dbReference>
<dbReference type="GO" id="GO:0006298">
    <property type="term" value="P:mismatch repair"/>
    <property type="evidence" value="ECO:0007669"/>
    <property type="project" value="InterPro"/>
</dbReference>
<sequence>MHDRPVGTMLRCSKARAMFAMRACRKSVMIGKAFSANRMTSIVQHMSTMDQPWNCPHCRPTMRHVSGLTCFARYNALLRTVDWTTFEHSRV</sequence>
<dbReference type="Gene3D" id="3.30.1540.20">
    <property type="entry name" value="MutL, C-terminal domain, dimerisation subdomain"/>
    <property type="match status" value="1"/>
</dbReference>
<accession>A0A1J8Q2G1</accession>
<dbReference type="EMBL" id="LVVM01002888">
    <property type="protein sequence ID" value="OJA15782.1"/>
    <property type="molecule type" value="Genomic_DNA"/>
</dbReference>
<dbReference type="InterPro" id="IPR037198">
    <property type="entry name" value="MutL_C_sf"/>
</dbReference>
<dbReference type="OrthoDB" id="10263226at2759"/>
<proteinExistence type="predicted"/>
<dbReference type="GO" id="GO:0140664">
    <property type="term" value="F:ATP-dependent DNA damage sensor activity"/>
    <property type="evidence" value="ECO:0007669"/>
    <property type="project" value="InterPro"/>
</dbReference>
<protein>
    <submittedName>
        <fullName evidence="1">Uncharacterized protein</fullName>
    </submittedName>
</protein>
<evidence type="ECO:0000313" key="2">
    <source>
        <dbReference type="Proteomes" id="UP000183567"/>
    </source>
</evidence>
<dbReference type="PANTHER" id="PTHR10073:SF52">
    <property type="entry name" value="MISMATCH REPAIR ENDONUCLEASE PMS2"/>
    <property type="match status" value="1"/>
</dbReference>
<dbReference type="PANTHER" id="PTHR10073">
    <property type="entry name" value="DNA MISMATCH REPAIR PROTEIN MLH, PMS, MUTL"/>
    <property type="match status" value="1"/>
</dbReference>
<evidence type="ECO:0000313" key="1">
    <source>
        <dbReference type="EMBL" id="OJA15782.1"/>
    </source>
</evidence>
<name>A0A1J8Q2G1_9AGAM</name>
<dbReference type="AlphaFoldDB" id="A0A1J8Q2G1"/>
<dbReference type="SUPFAM" id="SSF118116">
    <property type="entry name" value="DNA mismatch repair protein MutL"/>
    <property type="match status" value="1"/>
</dbReference>